<dbReference type="Gene3D" id="3.30.70.260">
    <property type="match status" value="1"/>
</dbReference>
<dbReference type="PROSITE" id="PS51671">
    <property type="entry name" value="ACT"/>
    <property type="match status" value="1"/>
</dbReference>
<feature type="domain" description="ACT" evidence="2">
    <location>
        <begin position="4"/>
        <end position="84"/>
    </location>
</feature>
<dbReference type="InterPro" id="IPR045865">
    <property type="entry name" value="ACT-like_dom_sf"/>
</dbReference>
<reference evidence="3 4" key="1">
    <citation type="submission" date="2019-03" db="EMBL/GenBank/DDBJ databases">
        <title>Genomic Encyclopedia of Type Strains, Phase IV (KMG-IV): sequencing the most valuable type-strain genomes for metagenomic binning, comparative biology and taxonomic classification.</title>
        <authorList>
            <person name="Goeker M."/>
        </authorList>
    </citation>
    <scope>NUCLEOTIDE SEQUENCE [LARGE SCALE GENOMIC DNA]</scope>
    <source>
        <strain evidence="3 4">DSM 29481</strain>
    </source>
</reference>
<dbReference type="InterPro" id="IPR022986">
    <property type="entry name" value="UPF0237_ACT"/>
</dbReference>
<evidence type="ECO:0000259" key="2">
    <source>
        <dbReference type="PROSITE" id="PS51671"/>
    </source>
</evidence>
<dbReference type="NCBIfam" id="NF001220">
    <property type="entry name" value="PRK00194.1"/>
    <property type="match status" value="1"/>
</dbReference>
<dbReference type="AlphaFoldDB" id="A0A4R3TD70"/>
<gene>
    <name evidence="3" type="ORF">EDD61_11016</name>
</gene>
<sequence length="89" mass="9934">MRAVVSVIGKDMVGILAKVSVECEKANMNVLEVSQTLLQDMFAMIMLIDITKGNTSLSDFAQHMEEVGKKEGLIIHVMHEDIFNSMHKI</sequence>
<keyword evidence="4" id="KW-1185">Reference proteome</keyword>
<comment type="caution">
    <text evidence="3">The sequence shown here is derived from an EMBL/GenBank/DDBJ whole genome shotgun (WGS) entry which is preliminary data.</text>
</comment>
<proteinExistence type="inferred from homology"/>
<dbReference type="PANTHER" id="PTHR34875">
    <property type="entry name" value="UPF0237 PROTEIN MJ1558"/>
    <property type="match status" value="1"/>
</dbReference>
<dbReference type="PANTHER" id="PTHR34875:SF6">
    <property type="entry name" value="UPF0237 PROTEIN MJ1558"/>
    <property type="match status" value="1"/>
</dbReference>
<dbReference type="SUPFAM" id="SSF55021">
    <property type="entry name" value="ACT-like"/>
    <property type="match status" value="1"/>
</dbReference>
<protein>
    <recommendedName>
        <fullName evidence="1">UPF0237 protein EDD61_11016</fullName>
    </recommendedName>
</protein>
<dbReference type="GeneID" id="73796403"/>
<dbReference type="Proteomes" id="UP000295773">
    <property type="component" value="Unassembled WGS sequence"/>
</dbReference>
<dbReference type="EMBL" id="SMBP01000010">
    <property type="protein sequence ID" value="TCU59209.1"/>
    <property type="molecule type" value="Genomic_DNA"/>
</dbReference>
<name>A0A4R3TD70_9FIRM</name>
<organism evidence="3 4">
    <name type="scientific">Longicatena caecimuris</name>
    <dbReference type="NCBI Taxonomy" id="1796635"/>
    <lineage>
        <taxon>Bacteria</taxon>
        <taxon>Bacillati</taxon>
        <taxon>Bacillota</taxon>
        <taxon>Erysipelotrichia</taxon>
        <taxon>Erysipelotrichales</taxon>
        <taxon>Erysipelotrichaceae</taxon>
        <taxon>Longicatena</taxon>
    </lineage>
</organism>
<dbReference type="InterPro" id="IPR002912">
    <property type="entry name" value="ACT_dom"/>
</dbReference>
<comment type="similarity">
    <text evidence="1">Belongs to the UPF0237 family.</text>
</comment>
<evidence type="ECO:0000313" key="4">
    <source>
        <dbReference type="Proteomes" id="UP000295773"/>
    </source>
</evidence>
<dbReference type="RefSeq" id="WP_008687286.1">
    <property type="nucleotide sequence ID" value="NZ_AP024510.1"/>
</dbReference>
<evidence type="ECO:0000313" key="3">
    <source>
        <dbReference type="EMBL" id="TCU59209.1"/>
    </source>
</evidence>
<dbReference type="HAMAP" id="MF_01054">
    <property type="entry name" value="UPF0237"/>
    <property type="match status" value="1"/>
</dbReference>
<dbReference type="InterPro" id="IPR050990">
    <property type="entry name" value="UPF0237/GcvR_regulator"/>
</dbReference>
<evidence type="ECO:0000256" key="1">
    <source>
        <dbReference type="HAMAP-Rule" id="MF_01054"/>
    </source>
</evidence>
<accession>A0A4R3TD70</accession>
<dbReference type="Pfam" id="PF13740">
    <property type="entry name" value="ACT_6"/>
    <property type="match status" value="1"/>
</dbReference>